<evidence type="ECO:0000256" key="4">
    <source>
        <dbReference type="ARBA" id="ARBA00023082"/>
    </source>
</evidence>
<feature type="domain" description="RNA polymerase sigma-70 region 2" evidence="6">
    <location>
        <begin position="23"/>
        <end position="88"/>
    </location>
</feature>
<feature type="domain" description="RNA polymerase sigma factor 70 region 4 type 2" evidence="7">
    <location>
        <begin position="120"/>
        <end position="170"/>
    </location>
</feature>
<dbReference type="InterPro" id="IPR007627">
    <property type="entry name" value="RNA_pol_sigma70_r2"/>
</dbReference>
<evidence type="ECO:0000256" key="5">
    <source>
        <dbReference type="ARBA" id="ARBA00023163"/>
    </source>
</evidence>
<dbReference type="NCBIfam" id="TIGR02937">
    <property type="entry name" value="sigma70-ECF"/>
    <property type="match status" value="1"/>
</dbReference>
<dbReference type="InterPro" id="IPR032710">
    <property type="entry name" value="NTF2-like_dom_sf"/>
</dbReference>
<dbReference type="PANTHER" id="PTHR30173">
    <property type="entry name" value="SIGMA 19 FACTOR"/>
    <property type="match status" value="1"/>
</dbReference>
<dbReference type="NCBIfam" id="TIGR02957">
    <property type="entry name" value="SigX4"/>
    <property type="match status" value="1"/>
</dbReference>
<proteinExistence type="inferred from homology"/>
<dbReference type="GO" id="GO:0016987">
    <property type="term" value="F:sigma factor activity"/>
    <property type="evidence" value="ECO:0007669"/>
    <property type="project" value="UniProtKB-KW"/>
</dbReference>
<dbReference type="NCBIfam" id="NF007214">
    <property type="entry name" value="PRK09636.1"/>
    <property type="match status" value="1"/>
</dbReference>
<protein>
    <submittedName>
        <fullName evidence="8">ECF RNA polymerase sigma factor SigJ</fullName>
    </submittedName>
</protein>
<gene>
    <name evidence="8" type="primary">sigJ1</name>
    <name evidence="8" type="ORF">EKD16_08665</name>
</gene>
<dbReference type="Pfam" id="PF04542">
    <property type="entry name" value="Sigma70_r2"/>
    <property type="match status" value="1"/>
</dbReference>
<dbReference type="SUPFAM" id="SSF54427">
    <property type="entry name" value="NTF2-like"/>
    <property type="match status" value="1"/>
</dbReference>
<evidence type="ECO:0000313" key="9">
    <source>
        <dbReference type="Proteomes" id="UP000292235"/>
    </source>
</evidence>
<dbReference type="GO" id="GO:0003677">
    <property type="term" value="F:DNA binding"/>
    <property type="evidence" value="ECO:0007669"/>
    <property type="project" value="InterPro"/>
</dbReference>
<evidence type="ECO:0000313" key="8">
    <source>
        <dbReference type="EMBL" id="QBI53527.1"/>
    </source>
</evidence>
<dbReference type="OrthoDB" id="3211555at2"/>
<dbReference type="Gene3D" id="1.10.1740.10">
    <property type="match status" value="1"/>
</dbReference>
<accession>A0A4P6Q483</accession>
<dbReference type="InterPro" id="IPR014303">
    <property type="entry name" value="RNA_pol_sigma-70_ECF"/>
</dbReference>
<comment type="similarity">
    <text evidence="1">Belongs to the sigma-70 factor family. ECF subfamily.</text>
</comment>
<dbReference type="SUPFAM" id="SSF88946">
    <property type="entry name" value="Sigma2 domain of RNA polymerase sigma factors"/>
    <property type="match status" value="1"/>
</dbReference>
<keyword evidence="9" id="KW-1185">Reference proteome</keyword>
<organism evidence="8 9">
    <name type="scientific">Streptomonospora litoralis</name>
    <dbReference type="NCBI Taxonomy" id="2498135"/>
    <lineage>
        <taxon>Bacteria</taxon>
        <taxon>Bacillati</taxon>
        <taxon>Actinomycetota</taxon>
        <taxon>Actinomycetes</taxon>
        <taxon>Streptosporangiales</taxon>
        <taxon>Nocardiopsidaceae</taxon>
        <taxon>Streptomonospora</taxon>
    </lineage>
</organism>
<dbReference type="GO" id="GO:0006352">
    <property type="term" value="P:DNA-templated transcription initiation"/>
    <property type="evidence" value="ECO:0007669"/>
    <property type="project" value="InterPro"/>
</dbReference>
<sequence>MSHNRALPRPHHVNSETEALARYRALRPRLISVAYSLLGSVEESEDAVQEAWLRLHRTPTGEITDITAWLVTTVSRLALDSLRSARRRREEYVGEWLPEPLVDEADPADRVTLDESMSMAMLVVLETLSPAERTAFVLHDVFGLPFDEVGRVVGRSPAACRQLAARARKHVTARAPRFDVGPDEHRRIVEAFLSAIRGGDMDGLVSLLDPDAVLRSDGGGAVRSALHPILGARKVARFLLGIQARSAGLHELRHAAVNGRPGLLGIRDGRTESVAAIAVSGGRISEIDIVLNPEKLKRTGPA</sequence>
<evidence type="ECO:0000256" key="1">
    <source>
        <dbReference type="ARBA" id="ARBA00010641"/>
    </source>
</evidence>
<dbReference type="AlphaFoldDB" id="A0A4P6Q483"/>
<comment type="subunit">
    <text evidence="2">Interacts transiently with the RNA polymerase catalytic core formed by RpoA, RpoB, RpoC and RpoZ (2 alpha, 1 beta, 1 beta' and 1 omega subunit) to form the RNA polymerase holoenzyme that can initiate transcription.</text>
</comment>
<keyword evidence="3" id="KW-0805">Transcription regulation</keyword>
<name>A0A4P6Q483_9ACTN</name>
<evidence type="ECO:0000259" key="7">
    <source>
        <dbReference type="Pfam" id="PF08281"/>
    </source>
</evidence>
<keyword evidence="4" id="KW-0731">Sigma factor</keyword>
<dbReference type="InterPro" id="IPR052704">
    <property type="entry name" value="ECF_Sigma-70_Domain"/>
</dbReference>
<dbReference type="InterPro" id="IPR036388">
    <property type="entry name" value="WH-like_DNA-bd_sf"/>
</dbReference>
<dbReference type="InterPro" id="IPR013324">
    <property type="entry name" value="RNA_pol_sigma_r3/r4-like"/>
</dbReference>
<keyword evidence="5" id="KW-0804">Transcription</keyword>
<evidence type="ECO:0000256" key="2">
    <source>
        <dbReference type="ARBA" id="ARBA00011344"/>
    </source>
</evidence>
<dbReference type="InterPro" id="IPR014284">
    <property type="entry name" value="RNA_pol_sigma-70_dom"/>
</dbReference>
<dbReference type="InterPro" id="IPR013249">
    <property type="entry name" value="RNA_pol_sigma70_r4_t2"/>
</dbReference>
<dbReference type="Proteomes" id="UP000292235">
    <property type="component" value="Chromosome"/>
</dbReference>
<dbReference type="PANTHER" id="PTHR30173:SF43">
    <property type="entry name" value="ECF RNA POLYMERASE SIGMA FACTOR SIGI-RELATED"/>
    <property type="match status" value="1"/>
</dbReference>
<dbReference type="Gene3D" id="3.10.450.50">
    <property type="match status" value="1"/>
</dbReference>
<evidence type="ECO:0000256" key="3">
    <source>
        <dbReference type="ARBA" id="ARBA00023015"/>
    </source>
</evidence>
<reference evidence="8 9" key="1">
    <citation type="submission" date="2019-02" db="EMBL/GenBank/DDBJ databases">
        <authorList>
            <person name="Khodamoradi S."/>
            <person name="Hahnke R.L."/>
            <person name="Kaempfer P."/>
            <person name="Schumann P."/>
            <person name="Rohde M."/>
            <person name="Steinert M."/>
            <person name="Luzhetskyy A."/>
            <person name="Wink J."/>
            <person name="Ruckert C."/>
        </authorList>
    </citation>
    <scope>NUCLEOTIDE SEQUENCE [LARGE SCALE GENOMIC DNA]</scope>
    <source>
        <strain evidence="8 9">M2</strain>
    </source>
</reference>
<dbReference type="Pfam" id="PF08281">
    <property type="entry name" value="Sigma70_r4_2"/>
    <property type="match status" value="1"/>
</dbReference>
<dbReference type="KEGG" id="strr:EKD16_08665"/>
<evidence type="ECO:0000259" key="6">
    <source>
        <dbReference type="Pfam" id="PF04542"/>
    </source>
</evidence>
<dbReference type="EMBL" id="CP036455">
    <property type="protein sequence ID" value="QBI53527.1"/>
    <property type="molecule type" value="Genomic_DNA"/>
</dbReference>
<dbReference type="SUPFAM" id="SSF88659">
    <property type="entry name" value="Sigma3 and sigma4 domains of RNA polymerase sigma factors"/>
    <property type="match status" value="1"/>
</dbReference>
<dbReference type="Gene3D" id="1.10.10.10">
    <property type="entry name" value="Winged helix-like DNA-binding domain superfamily/Winged helix DNA-binding domain"/>
    <property type="match status" value="1"/>
</dbReference>
<dbReference type="InterPro" id="IPR013325">
    <property type="entry name" value="RNA_pol_sigma_r2"/>
</dbReference>